<gene>
    <name evidence="1" type="ORF">PHMEG_00015336</name>
</gene>
<organism evidence="1 2">
    <name type="scientific">Phytophthora megakarya</name>
    <dbReference type="NCBI Taxonomy" id="4795"/>
    <lineage>
        <taxon>Eukaryota</taxon>
        <taxon>Sar</taxon>
        <taxon>Stramenopiles</taxon>
        <taxon>Oomycota</taxon>
        <taxon>Peronosporomycetes</taxon>
        <taxon>Peronosporales</taxon>
        <taxon>Peronosporaceae</taxon>
        <taxon>Phytophthora</taxon>
    </lineage>
</organism>
<dbReference type="Proteomes" id="UP000198211">
    <property type="component" value="Unassembled WGS sequence"/>
</dbReference>
<dbReference type="OrthoDB" id="125977at2759"/>
<comment type="caution">
    <text evidence="1">The sequence shown here is derived from an EMBL/GenBank/DDBJ whole genome shotgun (WGS) entry which is preliminary data.</text>
</comment>
<evidence type="ECO:0000313" key="2">
    <source>
        <dbReference type="Proteomes" id="UP000198211"/>
    </source>
</evidence>
<name>A0A225W3N1_9STRA</name>
<sequence length="241" mass="27150">MAAEKAKLHLLIHTATGPVQPMNAVDVLIADADDDEFIVGNHLLYALGIDVLRQSDMLAGRGEDETSGDTIELETDELTVSDNKSSDDDIFAAVERLLDRAVENGFPLDKLETLRIIVHAYDVWRIELRDDPPARVPPLEVRLQDGARPVKCKPRKYPPHICQFLREFNARLVELGLIYENPDSRWASPVLPLKKSADLMELRQTTDYRAVNELTDVRAAVMHILSVAMEHARGMNHFGFF</sequence>
<dbReference type="AlphaFoldDB" id="A0A225W3N1"/>
<evidence type="ECO:0008006" key="3">
    <source>
        <dbReference type="Google" id="ProtNLM"/>
    </source>
</evidence>
<proteinExistence type="predicted"/>
<dbReference type="InterPro" id="IPR051320">
    <property type="entry name" value="Viral_Replic_Matur_Polypro"/>
</dbReference>
<evidence type="ECO:0000313" key="1">
    <source>
        <dbReference type="EMBL" id="OWZ11617.1"/>
    </source>
</evidence>
<keyword evidence="2" id="KW-1185">Reference proteome</keyword>
<accession>A0A225W3N1</accession>
<dbReference type="InterPro" id="IPR043502">
    <property type="entry name" value="DNA/RNA_pol_sf"/>
</dbReference>
<dbReference type="SUPFAM" id="SSF56672">
    <property type="entry name" value="DNA/RNA polymerases"/>
    <property type="match status" value="1"/>
</dbReference>
<protein>
    <recommendedName>
        <fullName evidence="3">Reverse transcriptase</fullName>
    </recommendedName>
</protein>
<dbReference type="PANTHER" id="PTHR33064">
    <property type="entry name" value="POL PROTEIN"/>
    <property type="match status" value="1"/>
</dbReference>
<dbReference type="PANTHER" id="PTHR33064:SF37">
    <property type="entry name" value="RIBONUCLEASE H"/>
    <property type="match status" value="1"/>
</dbReference>
<reference evidence="2" key="1">
    <citation type="submission" date="2017-03" db="EMBL/GenBank/DDBJ databases">
        <title>Phytopthora megakarya and P. palmivora, two closely related causual agents of cacao black pod achieved similar genome size and gene model numbers by different mechanisms.</title>
        <authorList>
            <person name="Ali S."/>
            <person name="Shao J."/>
            <person name="Larry D.J."/>
            <person name="Kronmiller B."/>
            <person name="Shen D."/>
            <person name="Strem M.D."/>
            <person name="Melnick R.L."/>
            <person name="Guiltinan M.J."/>
            <person name="Tyler B.M."/>
            <person name="Meinhardt L.W."/>
            <person name="Bailey B.A."/>
        </authorList>
    </citation>
    <scope>NUCLEOTIDE SEQUENCE [LARGE SCALE GENOMIC DNA]</scope>
    <source>
        <strain evidence="2">zdho120</strain>
    </source>
</reference>
<dbReference type="Gene3D" id="3.10.10.10">
    <property type="entry name" value="HIV Type 1 Reverse Transcriptase, subunit A, domain 1"/>
    <property type="match status" value="1"/>
</dbReference>
<dbReference type="EMBL" id="NBNE01002076">
    <property type="protein sequence ID" value="OWZ11617.1"/>
    <property type="molecule type" value="Genomic_DNA"/>
</dbReference>